<name>M0M4T5_9EURY</name>
<feature type="transmembrane region" description="Helical" evidence="1">
    <location>
        <begin position="251"/>
        <end position="278"/>
    </location>
</feature>
<feature type="transmembrane region" description="Helical" evidence="1">
    <location>
        <begin position="290"/>
        <end position="312"/>
    </location>
</feature>
<keyword evidence="1" id="KW-0472">Membrane</keyword>
<dbReference type="PANTHER" id="PTHR38815:SF1">
    <property type="entry name" value="DUF373 FAMILY PROTEIN"/>
    <property type="match status" value="1"/>
</dbReference>
<gene>
    <name evidence="2" type="ORF">C447_06076</name>
</gene>
<feature type="transmembrane region" description="Helical" evidence="1">
    <location>
        <begin position="214"/>
        <end position="239"/>
    </location>
</feature>
<keyword evidence="3" id="KW-1185">Reference proteome</keyword>
<evidence type="ECO:0000313" key="2">
    <source>
        <dbReference type="EMBL" id="EMA39629.1"/>
    </source>
</evidence>
<dbReference type="RefSeq" id="WP_007691902.1">
    <property type="nucleotide sequence ID" value="NZ_AJRK01000140.1"/>
</dbReference>
<dbReference type="InterPro" id="IPR007254">
    <property type="entry name" value="DUF373"/>
</dbReference>
<sequence length="379" mass="39215">MSTLVVCLDRGETVAAVADEVPVVGERTVRSLVTEAGLRDPESSRTNCFLEGLRVARDLRDSGEDPVVAVVSGADDSVDADRAVARQVDELLAAHDIDSAVVVTDSADEGLVHVVESRVRVDGVSRVVVRQSRDLESTYHYLKQFLDDEELRQTVLVPIGIALLAAPVLVVFARSAAVVVAVVAAVTGLFLLYKGFGVDDAFGATARGLRGGFYTGRVSVVTGVIAAGLALVGVVAGGINASPLAGTASPLVTVMAFLFASVPWLATAALTASIGLAADEWLANDRVRTSALNLPFVMVAVALVVRGFAAYFLERAGVTAPLQVPALSLGVISVRGFAVTSDTRLLGFVLAGVLVTLVGVGVAARVGTGIADEPSEQPE</sequence>
<proteinExistence type="predicted"/>
<feature type="transmembrane region" description="Helical" evidence="1">
    <location>
        <begin position="151"/>
        <end position="170"/>
    </location>
</feature>
<dbReference type="PATRIC" id="fig|1132509.6.peg.1388"/>
<keyword evidence="1" id="KW-1133">Transmembrane helix</keyword>
<feature type="transmembrane region" description="Helical" evidence="1">
    <location>
        <begin position="318"/>
        <end position="338"/>
    </location>
</feature>
<dbReference type="Proteomes" id="UP000011566">
    <property type="component" value="Unassembled WGS sequence"/>
</dbReference>
<evidence type="ECO:0000256" key="1">
    <source>
        <dbReference type="SAM" id="Phobius"/>
    </source>
</evidence>
<accession>M0M4T5</accession>
<evidence type="ECO:0000313" key="3">
    <source>
        <dbReference type="Proteomes" id="UP000011566"/>
    </source>
</evidence>
<organism evidence="2 3">
    <name type="scientific">Halococcus hamelinensis 100A6</name>
    <dbReference type="NCBI Taxonomy" id="1132509"/>
    <lineage>
        <taxon>Archaea</taxon>
        <taxon>Methanobacteriati</taxon>
        <taxon>Methanobacteriota</taxon>
        <taxon>Stenosarchaea group</taxon>
        <taxon>Halobacteria</taxon>
        <taxon>Halobacteriales</taxon>
        <taxon>Halococcaceae</taxon>
        <taxon>Halococcus</taxon>
    </lineage>
</organism>
<dbReference type="OrthoDB" id="31282at2157"/>
<dbReference type="EMBL" id="AOMB01000016">
    <property type="protein sequence ID" value="EMA39629.1"/>
    <property type="molecule type" value="Genomic_DNA"/>
</dbReference>
<feature type="transmembrane region" description="Helical" evidence="1">
    <location>
        <begin position="345"/>
        <end position="364"/>
    </location>
</feature>
<dbReference type="PANTHER" id="PTHR38815">
    <property type="entry name" value="HYPOTHETICAL MEMBRANE PROTEIN, CONSERVED, DUF373 FAMILY"/>
    <property type="match status" value="1"/>
</dbReference>
<dbReference type="eggNOG" id="arCOG04151">
    <property type="taxonomic scope" value="Archaea"/>
</dbReference>
<reference evidence="2 3" key="1">
    <citation type="journal article" date="2014" name="PLoS Genet.">
        <title>Phylogenetically driven sequencing of extremely halophilic archaea reveals strategies for static and dynamic osmo-response.</title>
        <authorList>
            <person name="Becker E.A."/>
            <person name="Seitzer P.M."/>
            <person name="Tritt A."/>
            <person name="Larsen D."/>
            <person name="Krusor M."/>
            <person name="Yao A.I."/>
            <person name="Wu D."/>
            <person name="Madern D."/>
            <person name="Eisen J.A."/>
            <person name="Darling A.E."/>
            <person name="Facciotti M.T."/>
        </authorList>
    </citation>
    <scope>NUCLEOTIDE SEQUENCE [LARGE SCALE GENOMIC DNA]</scope>
    <source>
        <strain evidence="2 3">100A6</strain>
    </source>
</reference>
<dbReference type="AlphaFoldDB" id="M0M4T5"/>
<dbReference type="Pfam" id="PF04123">
    <property type="entry name" value="DUF373"/>
    <property type="match status" value="1"/>
</dbReference>
<comment type="caution">
    <text evidence="2">The sequence shown here is derived from an EMBL/GenBank/DDBJ whole genome shotgun (WGS) entry which is preliminary data.</text>
</comment>
<evidence type="ECO:0008006" key="4">
    <source>
        <dbReference type="Google" id="ProtNLM"/>
    </source>
</evidence>
<keyword evidence="1" id="KW-0812">Transmembrane</keyword>
<protein>
    <recommendedName>
        <fullName evidence="4">DUF373 family protein</fullName>
    </recommendedName>
</protein>
<feature type="transmembrane region" description="Helical" evidence="1">
    <location>
        <begin position="176"/>
        <end position="193"/>
    </location>
</feature>